<sequence length="50" mass="5624">MLIIMPDALWRVAAMKYWKWSLPSHLPFPYSPCGGVIAHLFLSLKPATPA</sequence>
<accession>C0XTD2</accession>
<keyword evidence="2" id="KW-1185">Reference proteome</keyword>
<dbReference type="STRING" id="525263.HMPREF0298_1702"/>
<dbReference type="AlphaFoldDB" id="C0XTD2"/>
<organism evidence="1 2">
    <name type="scientific">Corynebacterium lipophiloflavum (strain ATCC 700352 / DSM 44291 / CCUG 37336 / JCM 10383 / DMMZ 1944)</name>
    <dbReference type="NCBI Taxonomy" id="525263"/>
    <lineage>
        <taxon>Bacteria</taxon>
        <taxon>Bacillati</taxon>
        <taxon>Actinomycetota</taxon>
        <taxon>Actinomycetes</taxon>
        <taxon>Mycobacteriales</taxon>
        <taxon>Corynebacteriaceae</taxon>
        <taxon>Corynebacterium</taxon>
    </lineage>
</organism>
<name>C0XTD2_CORLD</name>
<dbReference type="HOGENOM" id="CLU_3116870_0_0_11"/>
<gene>
    <name evidence="1" type="ORF">HMPREF0298_1702</name>
</gene>
<dbReference type="EMBL" id="ACHJ01000137">
    <property type="protein sequence ID" value="EEI16492.1"/>
    <property type="molecule type" value="Genomic_DNA"/>
</dbReference>
<evidence type="ECO:0000313" key="1">
    <source>
        <dbReference type="EMBL" id="EEI16492.1"/>
    </source>
</evidence>
<proteinExistence type="predicted"/>
<dbReference type="Proteomes" id="UP000006196">
    <property type="component" value="Unassembled WGS sequence"/>
</dbReference>
<reference evidence="1" key="1">
    <citation type="submission" date="2009-01" db="EMBL/GenBank/DDBJ databases">
        <authorList>
            <person name="Qin X."/>
            <person name="Bachman B."/>
            <person name="Battles P."/>
            <person name="Bell A."/>
            <person name="Bess C."/>
            <person name="Bickham C."/>
            <person name="Chaboub L."/>
            <person name="Chen D."/>
            <person name="Coyle M."/>
            <person name="Deiros D.R."/>
            <person name="Dinh H."/>
            <person name="Forbes L."/>
            <person name="Fowler G."/>
            <person name="Francisco L."/>
            <person name="Fu Q."/>
            <person name="Gubbala S."/>
            <person name="Hale W."/>
            <person name="Han Y."/>
            <person name="Hemphill L."/>
            <person name="Highlander S.K."/>
            <person name="Hirani K."/>
            <person name="Hogues M."/>
            <person name="Jackson L."/>
            <person name="Jakkamsetti A."/>
            <person name="Javaid M."/>
            <person name="Jiang H."/>
            <person name="Korchina V."/>
            <person name="Kovar C."/>
            <person name="Lara F."/>
            <person name="Lee S."/>
            <person name="Mata R."/>
            <person name="Mathew T."/>
            <person name="Moen C."/>
            <person name="Morales K."/>
            <person name="Munidasa M."/>
            <person name="Nazareth L."/>
            <person name="Ngo R."/>
            <person name="Nguyen L."/>
            <person name="Okwuonu G."/>
            <person name="Ongeri F."/>
            <person name="Patil S."/>
            <person name="Petrosino J."/>
            <person name="Pham C."/>
            <person name="Pham P."/>
            <person name="Pu L.-L."/>
            <person name="Puazo M."/>
            <person name="Raj R."/>
            <person name="Reid J."/>
            <person name="Rouhana J."/>
            <person name="Saada N."/>
            <person name="Shang Y."/>
            <person name="Simmons D."/>
            <person name="Thornton R."/>
            <person name="Warren J."/>
            <person name="Weissenberger G."/>
            <person name="Zhang J."/>
            <person name="Zhang L."/>
            <person name="Zhou C."/>
            <person name="Zhu D."/>
            <person name="Muzny D."/>
            <person name="Worley K."/>
            <person name="Gibbs R."/>
        </authorList>
    </citation>
    <scope>NUCLEOTIDE SEQUENCE [LARGE SCALE GENOMIC DNA]</scope>
    <source>
        <strain evidence="1">DSM 44291</strain>
    </source>
</reference>
<protein>
    <submittedName>
        <fullName evidence="1">Uncharacterized protein</fullName>
    </submittedName>
</protein>
<evidence type="ECO:0000313" key="2">
    <source>
        <dbReference type="Proteomes" id="UP000006196"/>
    </source>
</evidence>
<comment type="caution">
    <text evidence="1">The sequence shown here is derived from an EMBL/GenBank/DDBJ whole genome shotgun (WGS) entry which is preliminary data.</text>
</comment>